<proteinExistence type="predicted"/>
<dbReference type="EMBL" id="PQGG01000009">
    <property type="protein sequence ID" value="POP54050.1"/>
    <property type="molecule type" value="Genomic_DNA"/>
</dbReference>
<comment type="caution">
    <text evidence="3">The sequence shown here is derived from an EMBL/GenBank/DDBJ whole genome shotgun (WGS) entry which is preliminary data.</text>
</comment>
<dbReference type="PANTHER" id="PTHR23150:SF19">
    <property type="entry name" value="FORMYLGLYCINE-GENERATING ENZYME"/>
    <property type="match status" value="1"/>
</dbReference>
<name>A0A2S4HJH1_9GAMM</name>
<organism evidence="3 4">
    <name type="scientific">Zhongshania marina</name>
    <dbReference type="NCBI Taxonomy" id="2304603"/>
    <lineage>
        <taxon>Bacteria</taxon>
        <taxon>Pseudomonadati</taxon>
        <taxon>Pseudomonadota</taxon>
        <taxon>Gammaproteobacteria</taxon>
        <taxon>Cellvibrionales</taxon>
        <taxon>Spongiibacteraceae</taxon>
        <taxon>Zhongshania</taxon>
    </lineage>
</organism>
<dbReference type="PANTHER" id="PTHR23150">
    <property type="entry name" value="SULFATASE MODIFYING FACTOR 1, 2"/>
    <property type="match status" value="1"/>
</dbReference>
<accession>A0A2S4HJH1</accession>
<dbReference type="InterPro" id="IPR042095">
    <property type="entry name" value="SUMF_sf"/>
</dbReference>
<dbReference type="SUPFAM" id="SSF56436">
    <property type="entry name" value="C-type lectin-like"/>
    <property type="match status" value="1"/>
</dbReference>
<reference evidence="3 4" key="1">
    <citation type="submission" date="2018-01" db="EMBL/GenBank/DDBJ databases">
        <authorList>
            <person name="Yu X.-D."/>
        </authorList>
    </citation>
    <scope>NUCLEOTIDE SEQUENCE [LARGE SCALE GENOMIC DNA]</scope>
    <source>
        <strain evidence="3 4">ZX-21</strain>
    </source>
</reference>
<dbReference type="InterPro" id="IPR051043">
    <property type="entry name" value="Sulfatase_Mod_Factor_Kinase"/>
</dbReference>
<dbReference type="Pfam" id="PF03781">
    <property type="entry name" value="FGE-sulfatase"/>
    <property type="match status" value="1"/>
</dbReference>
<feature type="region of interest" description="Disordered" evidence="1">
    <location>
        <begin position="277"/>
        <end position="300"/>
    </location>
</feature>
<evidence type="ECO:0000256" key="1">
    <source>
        <dbReference type="SAM" id="MobiDB-lite"/>
    </source>
</evidence>
<dbReference type="GO" id="GO:0120147">
    <property type="term" value="F:formylglycine-generating oxidase activity"/>
    <property type="evidence" value="ECO:0007669"/>
    <property type="project" value="TreeGrafter"/>
</dbReference>
<sequence>MRWIPAGSFIMGSKHEVMRDARPAHRVTLHGFFIDQTEVSNAEFSRFVEATGYVTLAERPLNAADFPALPPEALKPGSLVFSSPKHPLPLNQAQRWWRFQLGANWRHPEGPNSDISDRMDHPVVHIAWQDAAAYAAWAGKRLPTEAEWEYAARGGLDGKDYIWGDDFKPEDHFMANTFQGHFPSNNTGADGYIATSPIKSYPANGYGLYDMAGNVWEWTADWYDANAYKKRTANGGEIINPVSKTAFDPSEPNLDKRVQKGGSFLCTDQYCSRYMPGSRGRGDPNTSSNHVGFRLAKDAD</sequence>
<evidence type="ECO:0000259" key="2">
    <source>
        <dbReference type="Pfam" id="PF03781"/>
    </source>
</evidence>
<protein>
    <submittedName>
        <fullName evidence="3">Sulfatase-modifying factor protein</fullName>
    </submittedName>
</protein>
<evidence type="ECO:0000313" key="3">
    <source>
        <dbReference type="EMBL" id="POP54050.1"/>
    </source>
</evidence>
<evidence type="ECO:0000313" key="4">
    <source>
        <dbReference type="Proteomes" id="UP000237222"/>
    </source>
</evidence>
<dbReference type="InterPro" id="IPR005532">
    <property type="entry name" value="SUMF_dom"/>
</dbReference>
<dbReference type="AlphaFoldDB" id="A0A2S4HJH1"/>
<gene>
    <name evidence="3" type="ORF">C0068_03975</name>
</gene>
<feature type="domain" description="Sulfatase-modifying factor enzyme-like" evidence="2">
    <location>
        <begin position="3"/>
        <end position="297"/>
    </location>
</feature>
<dbReference type="Proteomes" id="UP000237222">
    <property type="component" value="Unassembled WGS sequence"/>
</dbReference>
<dbReference type="OrthoDB" id="9768004at2"/>
<dbReference type="Gene3D" id="3.90.1580.10">
    <property type="entry name" value="paralog of FGE (formylglycine-generating enzyme)"/>
    <property type="match status" value="1"/>
</dbReference>
<dbReference type="InterPro" id="IPR016187">
    <property type="entry name" value="CTDL_fold"/>
</dbReference>